<dbReference type="SUPFAM" id="SSF47874">
    <property type="entry name" value="Annexin"/>
    <property type="match status" value="1"/>
</dbReference>
<dbReference type="Pfam" id="PF00191">
    <property type="entry name" value="Annexin"/>
    <property type="match status" value="2"/>
</dbReference>
<dbReference type="GO" id="GO:0005634">
    <property type="term" value="C:nucleus"/>
    <property type="evidence" value="ECO:0007669"/>
    <property type="project" value="TreeGrafter"/>
</dbReference>
<evidence type="ECO:0000313" key="5">
    <source>
        <dbReference type="Proteomes" id="UP000024837"/>
    </source>
</evidence>
<name>W7I0T7_9PEZI</name>
<dbReference type="GO" id="GO:0005737">
    <property type="term" value="C:cytoplasm"/>
    <property type="evidence" value="ECO:0007669"/>
    <property type="project" value="TreeGrafter"/>
</dbReference>
<dbReference type="GO" id="GO:0012506">
    <property type="term" value="C:vesicle membrane"/>
    <property type="evidence" value="ECO:0007669"/>
    <property type="project" value="TreeGrafter"/>
</dbReference>
<evidence type="ECO:0008006" key="6">
    <source>
        <dbReference type="Google" id="ProtNLM"/>
    </source>
</evidence>
<organism evidence="4 5">
    <name type="scientific">Drechslerella stenobrocha 248</name>
    <dbReference type="NCBI Taxonomy" id="1043628"/>
    <lineage>
        <taxon>Eukaryota</taxon>
        <taxon>Fungi</taxon>
        <taxon>Dikarya</taxon>
        <taxon>Ascomycota</taxon>
        <taxon>Pezizomycotina</taxon>
        <taxon>Orbiliomycetes</taxon>
        <taxon>Orbiliales</taxon>
        <taxon>Orbiliaceae</taxon>
        <taxon>Drechslerella</taxon>
    </lineage>
</organism>
<dbReference type="GO" id="GO:0001786">
    <property type="term" value="F:phosphatidylserine binding"/>
    <property type="evidence" value="ECO:0007669"/>
    <property type="project" value="TreeGrafter"/>
</dbReference>
<evidence type="ECO:0000256" key="2">
    <source>
        <dbReference type="ARBA" id="ARBA00022737"/>
    </source>
</evidence>
<comment type="similarity">
    <text evidence="1">Belongs to the annexin family.</text>
</comment>
<dbReference type="PROSITE" id="PS51897">
    <property type="entry name" value="ANNEXIN_2"/>
    <property type="match status" value="1"/>
</dbReference>
<dbReference type="GO" id="GO:0005509">
    <property type="term" value="F:calcium ion binding"/>
    <property type="evidence" value="ECO:0007669"/>
    <property type="project" value="InterPro"/>
</dbReference>
<dbReference type="AlphaFoldDB" id="W7I0T7"/>
<dbReference type="PANTHER" id="PTHR10502">
    <property type="entry name" value="ANNEXIN"/>
    <property type="match status" value="1"/>
</dbReference>
<accession>W7I0T7</accession>
<dbReference type="GO" id="GO:0005544">
    <property type="term" value="F:calcium-dependent phospholipid binding"/>
    <property type="evidence" value="ECO:0007669"/>
    <property type="project" value="InterPro"/>
</dbReference>
<keyword evidence="3" id="KW-0041">Annexin</keyword>
<evidence type="ECO:0000313" key="4">
    <source>
        <dbReference type="EMBL" id="EWC45843.1"/>
    </source>
</evidence>
<dbReference type="Proteomes" id="UP000024837">
    <property type="component" value="Unassembled WGS sequence"/>
</dbReference>
<reference evidence="4 5" key="1">
    <citation type="submission" date="2013-05" db="EMBL/GenBank/DDBJ databases">
        <title>Drechslerella stenobrocha genome reveals carnivorous origination and mechanical trapping mechanism of predatory fungi.</title>
        <authorList>
            <person name="Liu X."/>
            <person name="Zhang W."/>
            <person name="Liu K."/>
        </authorList>
    </citation>
    <scope>NUCLEOTIDE SEQUENCE [LARGE SCALE GENOMIC DNA]</scope>
    <source>
        <strain evidence="4 5">248</strain>
    </source>
</reference>
<dbReference type="InterPro" id="IPR037104">
    <property type="entry name" value="Annexin_sf"/>
</dbReference>
<proteinExistence type="inferred from homology"/>
<dbReference type="PANTHER" id="PTHR10502:SF102">
    <property type="entry name" value="ANNEXIN B11"/>
    <property type="match status" value="1"/>
</dbReference>
<dbReference type="InterPro" id="IPR018502">
    <property type="entry name" value="Annexin_repeat"/>
</dbReference>
<dbReference type="GO" id="GO:0005886">
    <property type="term" value="C:plasma membrane"/>
    <property type="evidence" value="ECO:0007669"/>
    <property type="project" value="TreeGrafter"/>
</dbReference>
<dbReference type="Gene3D" id="1.10.220.10">
    <property type="entry name" value="Annexin"/>
    <property type="match status" value="3"/>
</dbReference>
<keyword evidence="5" id="KW-1185">Reference proteome</keyword>
<dbReference type="EMBL" id="KI966423">
    <property type="protein sequence ID" value="EWC45843.1"/>
    <property type="molecule type" value="Genomic_DNA"/>
</dbReference>
<keyword evidence="2" id="KW-0677">Repeat</keyword>
<sequence length="430" mass="48304">MAAQYPFHNFDLHPMPWDPNPGYPYHDPNLQAWDATPNLAAPPPPPAAPVYDAQWLHHHNHQHHHHHHQLDPQHYPAQAYLQPGAAAALQPPAHGHNAARTEDPGCIRRYFGGFHYPEVTSIITNRTPTHLQAVLLGYQSVTGHDLLATLKDMSRGSLRNNLAIDSAGNKYFNIAATAIFLGPVQSEGFWAVRAVKGAGTNEMLLTEAIFGRTNAELEAIKTYVRSCYGKTLEDYVRSDLSMGTKALFDMGMEQHPSKDPPGTQQLVYDYDKLQLDVQRIISATPRYNIFAKHSAALCHVLTQRTPDQLAAIAVEYERETGKALRDLVGRVIFGHMKDALLYVLDGAVDRVGRDARLIEDAMAGPGTKHHLLMARLIRVHWDKRHLAEVKVRYQQLFKQELVHRLRKGIKGGFRDLMIAVAESDVSPWKR</sequence>
<evidence type="ECO:0000256" key="3">
    <source>
        <dbReference type="ARBA" id="ARBA00023216"/>
    </source>
</evidence>
<dbReference type="HOGENOM" id="CLU_041033_0_0_1"/>
<gene>
    <name evidence="4" type="ORF">DRE_04850</name>
</gene>
<protein>
    <recommendedName>
        <fullName evidence="6">Annexin</fullName>
    </recommendedName>
</protein>
<dbReference type="SMART" id="SM00335">
    <property type="entry name" value="ANX"/>
    <property type="match status" value="3"/>
</dbReference>
<dbReference type="OrthoDB" id="37886at2759"/>
<evidence type="ECO:0000256" key="1">
    <source>
        <dbReference type="ARBA" id="ARBA00007831"/>
    </source>
</evidence>